<feature type="region of interest" description="Disordered" evidence="1">
    <location>
        <begin position="347"/>
        <end position="416"/>
    </location>
</feature>
<organism evidence="2 3">
    <name type="scientific">Panicum virgatum</name>
    <name type="common">Blackwell switchgrass</name>
    <dbReference type="NCBI Taxonomy" id="38727"/>
    <lineage>
        <taxon>Eukaryota</taxon>
        <taxon>Viridiplantae</taxon>
        <taxon>Streptophyta</taxon>
        <taxon>Embryophyta</taxon>
        <taxon>Tracheophyta</taxon>
        <taxon>Spermatophyta</taxon>
        <taxon>Magnoliopsida</taxon>
        <taxon>Liliopsida</taxon>
        <taxon>Poales</taxon>
        <taxon>Poaceae</taxon>
        <taxon>PACMAD clade</taxon>
        <taxon>Panicoideae</taxon>
        <taxon>Panicodae</taxon>
        <taxon>Paniceae</taxon>
        <taxon>Panicinae</taxon>
        <taxon>Panicum</taxon>
        <taxon>Panicum sect. Hiantes</taxon>
    </lineage>
</organism>
<feature type="region of interest" description="Disordered" evidence="1">
    <location>
        <begin position="229"/>
        <end position="274"/>
    </location>
</feature>
<reference evidence="2" key="1">
    <citation type="submission" date="2020-05" db="EMBL/GenBank/DDBJ databases">
        <title>WGS assembly of Panicum virgatum.</title>
        <authorList>
            <person name="Lovell J.T."/>
            <person name="Jenkins J."/>
            <person name="Shu S."/>
            <person name="Juenger T.E."/>
            <person name="Schmutz J."/>
        </authorList>
    </citation>
    <scope>NUCLEOTIDE SEQUENCE</scope>
    <source>
        <strain evidence="2">AP13</strain>
    </source>
</reference>
<comment type="caution">
    <text evidence="2">The sequence shown here is derived from an EMBL/GenBank/DDBJ whole genome shotgun (WGS) entry which is preliminary data.</text>
</comment>
<dbReference type="Proteomes" id="UP000823388">
    <property type="component" value="Chromosome 9N"/>
</dbReference>
<name>A0A8T0MZ69_PANVG</name>
<dbReference type="EMBL" id="CM029054">
    <property type="protein sequence ID" value="KAG2541998.1"/>
    <property type="molecule type" value="Genomic_DNA"/>
</dbReference>
<sequence length="416" mass="43909">MDMENYRVKSIFGHPTLASVWFWPLNSKTGYLRPLNYENHSFLTIGLFWWVVLLTWTPRGSEAHLSVLPPLSSLYLPLSLSCFVSPLPPPCSPPPCSPPLQTSSLLPSDGRRAGGRWGGRWWETGARAGGWLDGRSGSRRRWRLGLPCLAPSPMEGGADPRCLLAGVPALGLAGGSPALLDLLRRRARGSASAPLASVAAPRPRQSPLLAHGRREEALAHARLAWSSPACGSAAHSPSRPKNSCLAAAGSSRRSTSQDDWRGSNAGSWWSCPPKESTDNGVVVANLAGKATRDGGSGVVAWLCLEQSRRIPAAVLMPAWRARGWDGPATRTDGPGTQWSPELPVKARQMAAAAGVTGSGAGDSCAGTSSRLMGAGRAESEGGGGGPPEARRERREETSSGGEQGGGEQGGVRREER</sequence>
<evidence type="ECO:0000256" key="1">
    <source>
        <dbReference type="SAM" id="MobiDB-lite"/>
    </source>
</evidence>
<evidence type="ECO:0000313" key="3">
    <source>
        <dbReference type="Proteomes" id="UP000823388"/>
    </source>
</evidence>
<accession>A0A8T0MZ69</accession>
<dbReference type="AlphaFoldDB" id="A0A8T0MZ69"/>
<protein>
    <submittedName>
        <fullName evidence="2">Uncharacterized protein</fullName>
    </submittedName>
</protein>
<evidence type="ECO:0000313" key="2">
    <source>
        <dbReference type="EMBL" id="KAG2541998.1"/>
    </source>
</evidence>
<proteinExistence type="predicted"/>
<feature type="compositionally biased region" description="Basic and acidic residues" evidence="1">
    <location>
        <begin position="388"/>
        <end position="397"/>
    </location>
</feature>
<gene>
    <name evidence="2" type="ORF">PVAP13_9NG670814</name>
</gene>
<keyword evidence="3" id="KW-1185">Reference proteome</keyword>